<dbReference type="Proteomes" id="UP000254808">
    <property type="component" value="Chromosome"/>
</dbReference>
<gene>
    <name evidence="1" type="ORF">CYPRO_1435</name>
</gene>
<dbReference type="GO" id="GO:0003677">
    <property type="term" value="F:DNA binding"/>
    <property type="evidence" value="ECO:0007669"/>
    <property type="project" value="InterPro"/>
</dbReference>
<organism evidence="1 2">
    <name type="scientific">Cyclonatronum proteinivorum</name>
    <dbReference type="NCBI Taxonomy" id="1457365"/>
    <lineage>
        <taxon>Bacteria</taxon>
        <taxon>Pseudomonadati</taxon>
        <taxon>Balneolota</taxon>
        <taxon>Balneolia</taxon>
        <taxon>Balneolales</taxon>
        <taxon>Cyclonatronaceae</taxon>
        <taxon>Cyclonatronum</taxon>
    </lineage>
</organism>
<protein>
    <submittedName>
        <fullName evidence="1">Arsenical resistance operon trans-acting repressor ArsD</fullName>
    </submittedName>
</protein>
<dbReference type="EMBL" id="CP027806">
    <property type="protein sequence ID" value="AXJ00691.1"/>
    <property type="molecule type" value="Genomic_DNA"/>
</dbReference>
<dbReference type="NCBIfam" id="NF033727">
    <property type="entry name" value="chaperon_ArsD"/>
    <property type="match status" value="1"/>
</dbReference>
<sequence>MKASLEIYDPAMCCSTGVCGPDVDDALVNFAQDVKWLKSKGIEVKRFNLGQEPEAFKMNVAVLTRLQKAGADVLPVILVNDSVASEGRYPDRQELCAWLGIHAETGDRHVLETPANSLLEKLRDSVVAGDTAGMRGLFVEAQSQGIALQALVEAMQAGLDTRQAATQELVEAANALLGVSQSCCTPGGGCC</sequence>
<accession>A0A345UJN9</accession>
<keyword evidence="2" id="KW-1185">Reference proteome</keyword>
<dbReference type="AlphaFoldDB" id="A0A345UJN9"/>
<dbReference type="GO" id="GO:0046685">
    <property type="term" value="P:response to arsenic-containing substance"/>
    <property type="evidence" value="ECO:0007669"/>
    <property type="project" value="InterPro"/>
</dbReference>
<dbReference type="Gene3D" id="3.40.30.10">
    <property type="entry name" value="Glutaredoxin"/>
    <property type="match status" value="1"/>
</dbReference>
<dbReference type="KEGG" id="cprv:CYPRO_1435"/>
<name>A0A345UJN9_9BACT</name>
<dbReference type="OrthoDB" id="9801358at2"/>
<reference evidence="1 2" key="1">
    <citation type="submission" date="2018-03" db="EMBL/GenBank/DDBJ databases">
        <title>Phenotypic and genomic properties of Cyclonatronum proteinivorum gen. nov., sp. nov., a haloalkaliphilic bacteroidete from soda lakes possessing Na+-translocating rhodopsin.</title>
        <authorList>
            <person name="Toshchakov S.V."/>
            <person name="Korzhenkov A."/>
            <person name="Samarov N.I."/>
            <person name="Kublanov I.V."/>
            <person name="Muntyan M.S."/>
            <person name="Sorokin D.Y."/>
        </authorList>
    </citation>
    <scope>NUCLEOTIDE SEQUENCE [LARGE SCALE GENOMIC DNA]</scope>
    <source>
        <strain evidence="1 2">Omega</strain>
    </source>
</reference>
<evidence type="ECO:0000313" key="1">
    <source>
        <dbReference type="EMBL" id="AXJ00691.1"/>
    </source>
</evidence>
<dbReference type="InterPro" id="IPR010712">
    <property type="entry name" value="Arsenical-R_ArsD"/>
</dbReference>
<evidence type="ECO:0000313" key="2">
    <source>
        <dbReference type="Proteomes" id="UP000254808"/>
    </source>
</evidence>
<proteinExistence type="predicted"/>
<dbReference type="RefSeq" id="WP_114983959.1">
    <property type="nucleotide sequence ID" value="NZ_CP027806.1"/>
</dbReference>
<dbReference type="Pfam" id="PF06953">
    <property type="entry name" value="ArsD"/>
    <property type="match status" value="1"/>
</dbReference>
<dbReference type="GO" id="GO:0045892">
    <property type="term" value="P:negative regulation of DNA-templated transcription"/>
    <property type="evidence" value="ECO:0007669"/>
    <property type="project" value="InterPro"/>
</dbReference>